<dbReference type="Proteomes" id="UP000271098">
    <property type="component" value="Unassembled WGS sequence"/>
</dbReference>
<evidence type="ECO:0000313" key="2">
    <source>
        <dbReference type="Proteomes" id="UP000271098"/>
    </source>
</evidence>
<sequence length="84" mass="9783">MTRLGIPVTADLNVLSVEERRRFSRLNIDPASITWGRVMDTNDRQFLCPATIIFFLQNNLLTPNYKKLIFFPLKIRLKVTVAYP</sequence>
<gene>
    <name evidence="1" type="ORF">GPUH_LOCUS345</name>
</gene>
<reference evidence="1 2" key="1">
    <citation type="submission" date="2018-11" db="EMBL/GenBank/DDBJ databases">
        <authorList>
            <consortium name="Pathogen Informatics"/>
        </authorList>
    </citation>
    <scope>NUCLEOTIDE SEQUENCE [LARGE SCALE GENOMIC DNA]</scope>
</reference>
<evidence type="ECO:0000313" key="1">
    <source>
        <dbReference type="EMBL" id="VDK27906.1"/>
    </source>
</evidence>
<dbReference type="Gene3D" id="1.10.8.770">
    <property type="match status" value="1"/>
</dbReference>
<keyword evidence="2" id="KW-1185">Reference proteome</keyword>
<dbReference type="AlphaFoldDB" id="A0A3P6NN14"/>
<dbReference type="OrthoDB" id="5126881at2759"/>
<proteinExistence type="predicted"/>
<dbReference type="EMBL" id="UYRT01000283">
    <property type="protein sequence ID" value="VDK27906.1"/>
    <property type="molecule type" value="Genomic_DNA"/>
</dbReference>
<accession>A0A3P6NN14</accession>
<protein>
    <submittedName>
        <fullName evidence="1">Uncharacterized protein</fullName>
    </submittedName>
</protein>
<organism evidence="1 2">
    <name type="scientific">Gongylonema pulchrum</name>
    <dbReference type="NCBI Taxonomy" id="637853"/>
    <lineage>
        <taxon>Eukaryota</taxon>
        <taxon>Metazoa</taxon>
        <taxon>Ecdysozoa</taxon>
        <taxon>Nematoda</taxon>
        <taxon>Chromadorea</taxon>
        <taxon>Rhabditida</taxon>
        <taxon>Spirurina</taxon>
        <taxon>Spiruromorpha</taxon>
        <taxon>Spiruroidea</taxon>
        <taxon>Gongylonematidae</taxon>
        <taxon>Gongylonema</taxon>
    </lineage>
</organism>
<name>A0A3P6NN14_9BILA</name>